<evidence type="ECO:0000256" key="7">
    <source>
        <dbReference type="ARBA" id="ARBA00023237"/>
    </source>
</evidence>
<accession>A0ABQ1RZ97</accession>
<dbReference type="InterPro" id="IPR037066">
    <property type="entry name" value="Plug_dom_sf"/>
</dbReference>
<feature type="domain" description="TonB-dependent receptor-like beta-barrel" evidence="11">
    <location>
        <begin position="266"/>
        <end position="667"/>
    </location>
</feature>
<feature type="chain" id="PRO_5045752122" evidence="10">
    <location>
        <begin position="23"/>
        <end position="698"/>
    </location>
</feature>
<dbReference type="Pfam" id="PF00593">
    <property type="entry name" value="TonB_dep_Rec_b-barrel"/>
    <property type="match status" value="1"/>
</dbReference>
<evidence type="ECO:0000256" key="4">
    <source>
        <dbReference type="ARBA" id="ARBA00022692"/>
    </source>
</evidence>
<protein>
    <submittedName>
        <fullName evidence="13">TonB-dependent receptor</fullName>
    </submittedName>
</protein>
<dbReference type="CDD" id="cd01347">
    <property type="entry name" value="ligand_gated_channel"/>
    <property type="match status" value="1"/>
</dbReference>
<dbReference type="Pfam" id="PF07715">
    <property type="entry name" value="Plug"/>
    <property type="match status" value="1"/>
</dbReference>
<keyword evidence="6 8" id="KW-0472">Membrane</keyword>
<keyword evidence="10" id="KW-0732">Signal</keyword>
<keyword evidence="2 8" id="KW-0813">Transport</keyword>
<keyword evidence="13" id="KW-0675">Receptor</keyword>
<evidence type="ECO:0000256" key="6">
    <source>
        <dbReference type="ARBA" id="ARBA00023136"/>
    </source>
</evidence>
<reference evidence="14" key="1">
    <citation type="journal article" date="2019" name="Int. J. Syst. Evol. Microbiol.">
        <title>The Global Catalogue of Microorganisms (GCM) 10K type strain sequencing project: providing services to taxonomists for standard genome sequencing and annotation.</title>
        <authorList>
            <consortium name="The Broad Institute Genomics Platform"/>
            <consortium name="The Broad Institute Genome Sequencing Center for Infectious Disease"/>
            <person name="Wu L."/>
            <person name="Ma J."/>
        </authorList>
    </citation>
    <scope>NUCLEOTIDE SEQUENCE [LARGE SCALE GENOMIC DNA]</scope>
    <source>
        <strain evidence="14">CGMCC 1.15959</strain>
    </source>
</reference>
<keyword evidence="5 9" id="KW-0798">TonB box</keyword>
<evidence type="ECO:0000256" key="5">
    <source>
        <dbReference type="ARBA" id="ARBA00023077"/>
    </source>
</evidence>
<dbReference type="PANTHER" id="PTHR30069:SF40">
    <property type="entry name" value="TONB-DEPENDENT RECEPTOR NMB0964-RELATED"/>
    <property type="match status" value="1"/>
</dbReference>
<comment type="similarity">
    <text evidence="8 9">Belongs to the TonB-dependent receptor family.</text>
</comment>
<proteinExistence type="inferred from homology"/>
<evidence type="ECO:0000256" key="2">
    <source>
        <dbReference type="ARBA" id="ARBA00022448"/>
    </source>
</evidence>
<evidence type="ECO:0000256" key="8">
    <source>
        <dbReference type="PROSITE-ProRule" id="PRU01360"/>
    </source>
</evidence>
<dbReference type="InterPro" id="IPR039426">
    <property type="entry name" value="TonB-dep_rcpt-like"/>
</dbReference>
<keyword evidence="4 8" id="KW-0812">Transmembrane</keyword>
<evidence type="ECO:0000256" key="3">
    <source>
        <dbReference type="ARBA" id="ARBA00022452"/>
    </source>
</evidence>
<keyword evidence="7 8" id="KW-0998">Cell outer membrane</keyword>
<dbReference type="EMBL" id="BMKL01000001">
    <property type="protein sequence ID" value="GGD85784.1"/>
    <property type="molecule type" value="Genomic_DNA"/>
</dbReference>
<evidence type="ECO:0000256" key="1">
    <source>
        <dbReference type="ARBA" id="ARBA00004571"/>
    </source>
</evidence>
<name>A0ABQ1RZ97_9SPHN</name>
<comment type="caution">
    <text evidence="13">The sequence shown here is derived from an EMBL/GenBank/DDBJ whole genome shotgun (WGS) entry which is preliminary data.</text>
</comment>
<evidence type="ECO:0000256" key="9">
    <source>
        <dbReference type="RuleBase" id="RU003357"/>
    </source>
</evidence>
<feature type="domain" description="TonB-dependent receptor plug" evidence="12">
    <location>
        <begin position="60"/>
        <end position="161"/>
    </location>
</feature>
<sequence length="698" mass="74498">MRGSLALLFTSGAIAWIDPAFAQEASQAGQPPSDSDDDLHNREGGEIIVTATGLKRLDMLAGTTAVEGLELQRSQAVQIGEVLMNQPGVSMSGFAPGASRPVLRGFSGNRVKLLIDGIGSIDASNVSDDHAVAVDPFNAERIDILRGPAVLLYGSQAIGGAVNIIDKRIPLRLPEETVHFDGLVSGNTAADLRQGAASFDMPLGQGFAAHLDGGYSRTGDLKVPGFTVAGPLRRDLLARAGSLEASDPSLAAALRRQATQRDVLPNSGSQTWSVTGGAAFFSGDSNLGASLGYYDTTYGVPARPASEEAEPVHIGLQQWRGDLRAVLALGAGLFDRIESRAAYSHYQHTEFEGDTPGTTFNVEGMEARAELVQTERSGWSGSTGLQYTFRHLDTVGEERVQPRNLSESIALFALQEVPLGAFRMQLAGRYEHASVSAPELRFDRRFSTVSGALGLTYSMPSGLDIGINANRVSRAPSPEELLTDGYHEATQAYERGDPSLKPERAVGGELFARGRLGPADVSVTGFYNRFTGYIYEANTGQFIDGAPVLQQMQGDADYYGAEGELDMPLVRTDGLSLKSELRASWVRAKLGDGSNVPRIPPLALFGALEGAAGAWTARGEVAWAGRQDKVAANETPTDGYTFVNASLAWRPLRGNDNVTLLLKAENIFNVTGRLATSLTKDYTPLPGRDFEASVRVSF</sequence>
<evidence type="ECO:0000313" key="13">
    <source>
        <dbReference type="EMBL" id="GGD85784.1"/>
    </source>
</evidence>
<dbReference type="PANTHER" id="PTHR30069">
    <property type="entry name" value="TONB-DEPENDENT OUTER MEMBRANE RECEPTOR"/>
    <property type="match status" value="1"/>
</dbReference>
<dbReference type="Gene3D" id="2.170.130.10">
    <property type="entry name" value="TonB-dependent receptor, plug domain"/>
    <property type="match status" value="1"/>
</dbReference>
<keyword evidence="14" id="KW-1185">Reference proteome</keyword>
<dbReference type="InterPro" id="IPR012910">
    <property type="entry name" value="Plug_dom"/>
</dbReference>
<evidence type="ECO:0000313" key="14">
    <source>
        <dbReference type="Proteomes" id="UP000619041"/>
    </source>
</evidence>
<dbReference type="Proteomes" id="UP000619041">
    <property type="component" value="Unassembled WGS sequence"/>
</dbReference>
<evidence type="ECO:0000259" key="11">
    <source>
        <dbReference type="Pfam" id="PF00593"/>
    </source>
</evidence>
<comment type="subcellular location">
    <subcellularLocation>
        <location evidence="1 8">Cell outer membrane</location>
        <topology evidence="1 8">Multi-pass membrane protein</topology>
    </subcellularLocation>
</comment>
<dbReference type="SUPFAM" id="SSF56935">
    <property type="entry name" value="Porins"/>
    <property type="match status" value="1"/>
</dbReference>
<dbReference type="InterPro" id="IPR000531">
    <property type="entry name" value="Beta-barrel_TonB"/>
</dbReference>
<keyword evidence="3 8" id="KW-1134">Transmembrane beta strand</keyword>
<gene>
    <name evidence="13" type="ORF">GCM10011515_01770</name>
</gene>
<organism evidence="13 14">
    <name type="scientific">Tsuneonella deserti</name>
    <dbReference type="NCBI Taxonomy" id="2035528"/>
    <lineage>
        <taxon>Bacteria</taxon>
        <taxon>Pseudomonadati</taxon>
        <taxon>Pseudomonadota</taxon>
        <taxon>Alphaproteobacteria</taxon>
        <taxon>Sphingomonadales</taxon>
        <taxon>Erythrobacteraceae</taxon>
        <taxon>Tsuneonella</taxon>
    </lineage>
</organism>
<evidence type="ECO:0000256" key="10">
    <source>
        <dbReference type="SAM" id="SignalP"/>
    </source>
</evidence>
<feature type="signal peptide" evidence="10">
    <location>
        <begin position="1"/>
        <end position="22"/>
    </location>
</feature>
<dbReference type="InterPro" id="IPR036942">
    <property type="entry name" value="Beta-barrel_TonB_sf"/>
</dbReference>
<dbReference type="Gene3D" id="2.40.170.20">
    <property type="entry name" value="TonB-dependent receptor, beta-barrel domain"/>
    <property type="match status" value="1"/>
</dbReference>
<dbReference type="PROSITE" id="PS52016">
    <property type="entry name" value="TONB_DEPENDENT_REC_3"/>
    <property type="match status" value="1"/>
</dbReference>
<evidence type="ECO:0000259" key="12">
    <source>
        <dbReference type="Pfam" id="PF07715"/>
    </source>
</evidence>